<evidence type="ECO:0000313" key="4">
    <source>
        <dbReference type="Proteomes" id="UP000604046"/>
    </source>
</evidence>
<dbReference type="InterPro" id="IPR003609">
    <property type="entry name" value="Pan_app"/>
</dbReference>
<dbReference type="Pfam" id="PF00024">
    <property type="entry name" value="PAN_1"/>
    <property type="match status" value="1"/>
</dbReference>
<evidence type="ECO:0000259" key="2">
    <source>
        <dbReference type="Pfam" id="PF00024"/>
    </source>
</evidence>
<protein>
    <recommendedName>
        <fullName evidence="2">Apple domain-containing protein</fullName>
    </recommendedName>
</protein>
<comment type="caution">
    <text evidence="3">The sequence shown here is derived from an EMBL/GenBank/DDBJ whole genome shotgun (WGS) entry which is preliminary data.</text>
</comment>
<dbReference type="EMBL" id="CAJNDS010000061">
    <property type="protein sequence ID" value="CAE6939482.1"/>
    <property type="molecule type" value="Genomic_DNA"/>
</dbReference>
<keyword evidence="4" id="KW-1185">Reference proteome</keyword>
<feature type="compositionally biased region" description="Low complexity" evidence="1">
    <location>
        <begin position="251"/>
        <end position="267"/>
    </location>
</feature>
<evidence type="ECO:0000256" key="1">
    <source>
        <dbReference type="SAM" id="MobiDB-lite"/>
    </source>
</evidence>
<gene>
    <name evidence="3" type="ORF">SNAT2548_LOCUS1153</name>
</gene>
<organism evidence="3 4">
    <name type="scientific">Symbiodinium natans</name>
    <dbReference type="NCBI Taxonomy" id="878477"/>
    <lineage>
        <taxon>Eukaryota</taxon>
        <taxon>Sar</taxon>
        <taxon>Alveolata</taxon>
        <taxon>Dinophyceae</taxon>
        <taxon>Suessiales</taxon>
        <taxon>Symbiodiniaceae</taxon>
        <taxon>Symbiodinium</taxon>
    </lineage>
</organism>
<feature type="region of interest" description="Disordered" evidence="1">
    <location>
        <begin position="247"/>
        <end position="267"/>
    </location>
</feature>
<accession>A0A812H8G8</accession>
<dbReference type="Proteomes" id="UP000604046">
    <property type="component" value="Unassembled WGS sequence"/>
</dbReference>
<name>A0A812H8G8_9DINO</name>
<feature type="domain" description="Apple" evidence="2">
    <location>
        <begin position="305"/>
        <end position="358"/>
    </location>
</feature>
<sequence>MYRKILEEVGIMMTRAMVKQEIANRQAELEGIVEELRWMPNLLNGQPNDHTLLMFYITVQHDIAMVSYKIRNREFGTAEQGSLRDEWILAMRPLAEILMLLQSYLIREIGRNPLVNNREAAEARVEELLYKGTNSWATWSSDNLPKIHEFYLRTLDWRITSKWVQGPNSQVYDWFSHSRSCSLASGWENACEAKKCDGASSCFGKYDKSQCDPKLCGEDEMKDYVDKLYKEKVLSFDDTLDELKELKGIGPTTTPRPTTTTTTSTFTRTTTTTTPALTLFSSLGGGRCKDGSYPDPDPDPDHGSGTTKKLSTTLTAEDCARSCVSHANNQCRYFAWRPDKPDKGCRFYGASGCNLDKDKKKYVTYKREVLSEEQGDP</sequence>
<reference evidence="3" key="1">
    <citation type="submission" date="2021-02" db="EMBL/GenBank/DDBJ databases">
        <authorList>
            <person name="Dougan E. K."/>
            <person name="Rhodes N."/>
            <person name="Thang M."/>
            <person name="Chan C."/>
        </authorList>
    </citation>
    <scope>NUCLEOTIDE SEQUENCE</scope>
</reference>
<feature type="region of interest" description="Disordered" evidence="1">
    <location>
        <begin position="289"/>
        <end position="309"/>
    </location>
</feature>
<dbReference type="AlphaFoldDB" id="A0A812H8G8"/>
<evidence type="ECO:0000313" key="3">
    <source>
        <dbReference type="EMBL" id="CAE6939482.1"/>
    </source>
</evidence>
<proteinExistence type="predicted"/>